<dbReference type="Proteomes" id="UP000217199">
    <property type="component" value="Unassembled WGS sequence"/>
</dbReference>
<accession>A0A286UR19</accession>
<evidence type="ECO:0000256" key="1">
    <source>
        <dbReference type="SAM" id="Phobius"/>
    </source>
</evidence>
<feature type="transmembrane region" description="Helical" evidence="1">
    <location>
        <begin position="6"/>
        <end position="27"/>
    </location>
</feature>
<organism evidence="2 3">
    <name type="scientific">Pyrrhoderma noxium</name>
    <dbReference type="NCBI Taxonomy" id="2282107"/>
    <lineage>
        <taxon>Eukaryota</taxon>
        <taxon>Fungi</taxon>
        <taxon>Dikarya</taxon>
        <taxon>Basidiomycota</taxon>
        <taxon>Agaricomycotina</taxon>
        <taxon>Agaricomycetes</taxon>
        <taxon>Hymenochaetales</taxon>
        <taxon>Hymenochaetaceae</taxon>
        <taxon>Pyrrhoderma</taxon>
    </lineage>
</organism>
<dbReference type="OrthoDB" id="1684102at2759"/>
<dbReference type="STRING" id="2282107.A0A286UR19"/>
<protein>
    <submittedName>
        <fullName evidence="2">Uncharacterized protein</fullName>
    </submittedName>
</protein>
<comment type="caution">
    <text evidence="2">The sequence shown here is derived from an EMBL/GenBank/DDBJ whole genome shotgun (WGS) entry which is preliminary data.</text>
</comment>
<dbReference type="InParanoid" id="A0A286UR19"/>
<evidence type="ECO:0000313" key="2">
    <source>
        <dbReference type="EMBL" id="PAV22048.1"/>
    </source>
</evidence>
<gene>
    <name evidence="2" type="ORF">PNOK_0200500</name>
</gene>
<keyword evidence="1" id="KW-0812">Transmembrane</keyword>
<dbReference type="AlphaFoldDB" id="A0A286UR19"/>
<proteinExistence type="predicted"/>
<dbReference type="EMBL" id="NBII01000002">
    <property type="protein sequence ID" value="PAV22048.1"/>
    <property type="molecule type" value="Genomic_DNA"/>
</dbReference>
<keyword evidence="1" id="KW-1133">Transmembrane helix</keyword>
<name>A0A286UR19_9AGAM</name>
<reference evidence="2 3" key="1">
    <citation type="journal article" date="2017" name="Mol. Ecol.">
        <title>Comparative and population genomic landscape of Phellinus noxius: A hypervariable fungus causing root rot in trees.</title>
        <authorList>
            <person name="Chung C.L."/>
            <person name="Lee T.J."/>
            <person name="Akiba M."/>
            <person name="Lee H.H."/>
            <person name="Kuo T.H."/>
            <person name="Liu D."/>
            <person name="Ke H.M."/>
            <person name="Yokoi T."/>
            <person name="Roa M.B."/>
            <person name="Lu M.J."/>
            <person name="Chang Y.Y."/>
            <person name="Ann P.J."/>
            <person name="Tsai J.N."/>
            <person name="Chen C.Y."/>
            <person name="Tzean S.S."/>
            <person name="Ota Y."/>
            <person name="Hattori T."/>
            <person name="Sahashi N."/>
            <person name="Liou R.F."/>
            <person name="Kikuchi T."/>
            <person name="Tsai I.J."/>
        </authorList>
    </citation>
    <scope>NUCLEOTIDE SEQUENCE [LARGE SCALE GENOMIC DNA]</scope>
    <source>
        <strain evidence="2 3">FFPRI411160</strain>
    </source>
</reference>
<sequence length="495" mass="56183">MYHNCGRYFLVASTVFVGVLALLLSIYPRKDSDHISLRVSLEESYLSKLQEHGIHIESGQVIQNSSSVPLDNVSPDTTAIILNWSRLDNVKLIASLLCGPWLSDIILQVVIWNNNPKMYLTLKDFLGTGCSSENLYIHNSVENLYFQARFFACASARTPYCFIQDDDFLVEPQIIRNMHQAFLQLPMSPSLHLQPAYEHLISRLQKFTSQDQSINTVFAWLGYGSYLRRNLVNEFLKLLQELHFTEEEMRMADNYFTILANRPKDRELWLSRGIELGGGEPFTVGAAGEERNNLHIERALEYLTSIASNKTVQNIYADSAPLNQEISERTTLAPCLSASCTVETNIDRLPEETLEKTDLQQYPVRSRRLELIDRSRRTWYINNPPSAMVDATPESAFRSFEGSRPGDWIALDLLGLATEQDSHSLSLIVDRSTAEMLNTVCEFSISVDRQSWRTIPPSLYCSDYRGVSGSNYLKDCVIDITNNLPLREARATALA</sequence>
<evidence type="ECO:0000313" key="3">
    <source>
        <dbReference type="Proteomes" id="UP000217199"/>
    </source>
</evidence>
<keyword evidence="3" id="KW-1185">Reference proteome</keyword>
<keyword evidence="1" id="KW-0472">Membrane</keyword>